<dbReference type="Proteomes" id="UP000177797">
    <property type="component" value="Unassembled WGS sequence"/>
</dbReference>
<organism evidence="1 2">
    <name type="scientific">Candidatus Taylorbacteria bacterium RIFCSPLOWO2_01_FULL_48_100</name>
    <dbReference type="NCBI Taxonomy" id="1802322"/>
    <lineage>
        <taxon>Bacteria</taxon>
        <taxon>Candidatus Tayloriibacteriota</taxon>
    </lineage>
</organism>
<comment type="caution">
    <text evidence="1">The sequence shown here is derived from an EMBL/GenBank/DDBJ whole genome shotgun (WGS) entry which is preliminary data.</text>
</comment>
<dbReference type="EMBL" id="MHSA01000012">
    <property type="protein sequence ID" value="OHA34376.1"/>
    <property type="molecule type" value="Genomic_DNA"/>
</dbReference>
<name>A0A1G2NE96_9BACT</name>
<proteinExistence type="predicted"/>
<dbReference type="AlphaFoldDB" id="A0A1G2NE96"/>
<sequence>MAEKGNMTATAKAVVHPFLIVWSKFLEFIFKQFVRRHRQTPQEIEIFPQFENDNREIIKELSERELVVEIPEESEEFMPVFENDTGNHSPEIRAPKGIALRKSVQFRTNRGLYLSAKVVGYSWEDPNLLVLSRNGGPLFRRRFC</sequence>
<gene>
    <name evidence="1" type="ORF">A2938_00805</name>
</gene>
<reference evidence="1 2" key="1">
    <citation type="journal article" date="2016" name="Nat. Commun.">
        <title>Thousands of microbial genomes shed light on interconnected biogeochemical processes in an aquifer system.</title>
        <authorList>
            <person name="Anantharaman K."/>
            <person name="Brown C.T."/>
            <person name="Hug L.A."/>
            <person name="Sharon I."/>
            <person name="Castelle C.J."/>
            <person name="Probst A.J."/>
            <person name="Thomas B.C."/>
            <person name="Singh A."/>
            <person name="Wilkins M.J."/>
            <person name="Karaoz U."/>
            <person name="Brodie E.L."/>
            <person name="Williams K.H."/>
            <person name="Hubbard S.S."/>
            <person name="Banfield J.F."/>
        </authorList>
    </citation>
    <scope>NUCLEOTIDE SEQUENCE [LARGE SCALE GENOMIC DNA]</scope>
</reference>
<evidence type="ECO:0000313" key="2">
    <source>
        <dbReference type="Proteomes" id="UP000177797"/>
    </source>
</evidence>
<evidence type="ECO:0000313" key="1">
    <source>
        <dbReference type="EMBL" id="OHA34376.1"/>
    </source>
</evidence>
<protein>
    <submittedName>
        <fullName evidence="1">Uncharacterized protein</fullName>
    </submittedName>
</protein>
<accession>A0A1G2NE96</accession>